<dbReference type="AlphaFoldDB" id="A0A8E0KL80"/>
<evidence type="ECO:0000256" key="1">
    <source>
        <dbReference type="SAM" id="MobiDB-lite"/>
    </source>
</evidence>
<sequence>MWAAGEFEVTHPLIIGEAAEKTSAVQSITPKSGASGEMIFVVLEHITRQGGRDCIRELQTLVYRAMMPTAPSPRAAGSNEPGTPEWSADAATDPVTLFRYSALTFNGHRIHYDSDYARNVEHYPGLVVQGPLLATLLLNHVQTNRPDAPSGFRFRAVSPAFSGDSLTLHGRDMDGKTELWAATPQGVSMLANATFKGRAS</sequence>
<comment type="caution">
    <text evidence="2">The sequence shown here is derived from an EMBL/GenBank/DDBJ whole genome shotgun (WGS) entry which is preliminary data.</text>
</comment>
<feature type="region of interest" description="Disordered" evidence="1">
    <location>
        <begin position="69"/>
        <end position="88"/>
    </location>
</feature>
<dbReference type="SUPFAM" id="SSF54637">
    <property type="entry name" value="Thioesterase/thiol ester dehydrase-isomerase"/>
    <property type="match status" value="1"/>
</dbReference>
<dbReference type="EMBL" id="BATC01000009">
    <property type="protein sequence ID" value="GAD58629.1"/>
    <property type="molecule type" value="Genomic_DNA"/>
</dbReference>
<dbReference type="PANTHER" id="PTHR28152:SF1">
    <property type="entry name" value="HYDROXYACYL-THIOESTER DEHYDRATASE TYPE 2, MITOCHONDRIAL"/>
    <property type="match status" value="1"/>
</dbReference>
<reference evidence="3" key="1">
    <citation type="journal article" date="2013" name="Genome Announc.">
        <title>Draft Genome Sequence of the Dimorphic Prosthecate Bacterium Brevundimonas abyssalis TAR-001T.</title>
        <authorList>
            <person name="Tsubouchi T."/>
            <person name="Nishi S."/>
            <person name="Usui K."/>
            <person name="Shimane Y."/>
            <person name="Takaki Y."/>
            <person name="Maruyama T."/>
            <person name="Hatada Y."/>
        </authorList>
    </citation>
    <scope>NUCLEOTIDE SEQUENCE [LARGE SCALE GENOMIC DNA]</scope>
    <source>
        <strain evidence="3">TAR-001</strain>
    </source>
</reference>
<dbReference type="PANTHER" id="PTHR28152">
    <property type="entry name" value="HYDROXYACYL-THIOESTER DEHYDRATASE TYPE 2, MITOCHONDRIAL"/>
    <property type="match status" value="1"/>
</dbReference>
<dbReference type="Gene3D" id="3.10.129.10">
    <property type="entry name" value="Hotdog Thioesterase"/>
    <property type="match status" value="1"/>
</dbReference>
<accession>A0A8E0KL80</accession>
<dbReference type="RefSeq" id="WP_021696725.1">
    <property type="nucleotide sequence ID" value="NZ_BATC01000009.1"/>
</dbReference>
<protein>
    <submittedName>
        <fullName evidence="2">Hypotheical conserved protein</fullName>
    </submittedName>
</protein>
<dbReference type="GO" id="GO:0019171">
    <property type="term" value="F:(3R)-hydroxyacyl-[acyl-carrier-protein] dehydratase activity"/>
    <property type="evidence" value="ECO:0007669"/>
    <property type="project" value="TreeGrafter"/>
</dbReference>
<proteinExistence type="predicted"/>
<name>A0A8E0KL80_9CAUL</name>
<gene>
    <name evidence="2" type="ORF">MBEBAB_0879</name>
</gene>
<evidence type="ECO:0000313" key="3">
    <source>
        <dbReference type="Proteomes" id="UP000016569"/>
    </source>
</evidence>
<organism evidence="2 3">
    <name type="scientific">Brevundimonas abyssalis TAR-001</name>
    <dbReference type="NCBI Taxonomy" id="1391729"/>
    <lineage>
        <taxon>Bacteria</taxon>
        <taxon>Pseudomonadati</taxon>
        <taxon>Pseudomonadota</taxon>
        <taxon>Alphaproteobacteria</taxon>
        <taxon>Caulobacterales</taxon>
        <taxon>Caulobacteraceae</taxon>
        <taxon>Brevundimonas</taxon>
    </lineage>
</organism>
<evidence type="ECO:0000313" key="2">
    <source>
        <dbReference type="EMBL" id="GAD58629.1"/>
    </source>
</evidence>
<dbReference type="InterPro" id="IPR029069">
    <property type="entry name" value="HotDog_dom_sf"/>
</dbReference>
<keyword evidence="3" id="KW-1185">Reference proteome</keyword>
<dbReference type="InterPro" id="IPR052741">
    <property type="entry name" value="Mitochondrial_HTD2"/>
</dbReference>
<dbReference type="Proteomes" id="UP000016569">
    <property type="component" value="Unassembled WGS sequence"/>
</dbReference>